<dbReference type="OrthoDB" id="9759544at2"/>
<evidence type="ECO:0000313" key="15">
    <source>
        <dbReference type="EMBL" id="KRL23878.1"/>
    </source>
</evidence>
<dbReference type="GO" id="GO:0008270">
    <property type="term" value="F:zinc ion binding"/>
    <property type="evidence" value="ECO:0007669"/>
    <property type="project" value="UniProtKB-UniRule"/>
</dbReference>
<dbReference type="InterPro" id="IPR027417">
    <property type="entry name" value="P-loop_NTPase"/>
</dbReference>
<evidence type="ECO:0000256" key="11">
    <source>
        <dbReference type="ARBA" id="ARBA00048988"/>
    </source>
</evidence>
<keyword evidence="8 12" id="KW-0067">ATP-binding</keyword>
<dbReference type="InterPro" id="IPR040498">
    <property type="entry name" value="PriA_CRR"/>
</dbReference>
<feature type="binding site" evidence="12">
    <location>
        <position position="505"/>
    </location>
    <ligand>
        <name>Zn(2+)</name>
        <dbReference type="ChEBI" id="CHEBI:29105"/>
        <label>1</label>
    </ligand>
</feature>
<dbReference type="RefSeq" id="WP_056945478.1">
    <property type="nucleotide sequence ID" value="NZ_AZEL01000018.1"/>
</dbReference>
<evidence type="ECO:0000256" key="5">
    <source>
        <dbReference type="ARBA" id="ARBA00022801"/>
    </source>
</evidence>
<keyword evidence="9 12" id="KW-0238">DNA-binding</keyword>
<dbReference type="HAMAP" id="MF_00983">
    <property type="entry name" value="PriA"/>
    <property type="match status" value="1"/>
</dbReference>
<dbReference type="InterPro" id="IPR041236">
    <property type="entry name" value="PriA_C"/>
</dbReference>
<evidence type="ECO:0000256" key="12">
    <source>
        <dbReference type="HAMAP-Rule" id="MF_00983"/>
    </source>
</evidence>
<evidence type="ECO:0000256" key="7">
    <source>
        <dbReference type="ARBA" id="ARBA00022833"/>
    </source>
</evidence>
<feature type="binding site" evidence="12">
    <location>
        <position position="548"/>
    </location>
    <ligand>
        <name>Zn(2+)</name>
        <dbReference type="ChEBI" id="CHEBI:29105"/>
        <label>1</label>
    </ligand>
</feature>
<keyword evidence="10 12" id="KW-0413">Isomerase</keyword>
<dbReference type="SUPFAM" id="SSF52540">
    <property type="entry name" value="P-loop containing nucleoside triphosphate hydrolases"/>
    <property type="match status" value="2"/>
</dbReference>
<name>A0A0R1NV35_9LACO</name>
<feature type="binding site" evidence="12">
    <location>
        <position position="508"/>
    </location>
    <ligand>
        <name>Zn(2+)</name>
        <dbReference type="ChEBI" id="CHEBI:29105"/>
        <label>1</label>
    </ligand>
</feature>
<dbReference type="FunFam" id="3.40.50.300:FF:000489">
    <property type="entry name" value="Primosome assembly protein PriA"/>
    <property type="match status" value="1"/>
</dbReference>
<evidence type="ECO:0000256" key="3">
    <source>
        <dbReference type="ARBA" id="ARBA00022723"/>
    </source>
</evidence>
<comment type="function">
    <text evidence="12">Initiates the restart of stalled replication forks, which reloads the replicative helicase on sites other than the origin of replication. Recognizes and binds to abandoned replication forks and remodels them to uncover a helicase loading site. Promotes assembly of the primosome at these replication forks.</text>
</comment>
<evidence type="ECO:0000256" key="1">
    <source>
        <dbReference type="ARBA" id="ARBA00022515"/>
    </source>
</evidence>
<dbReference type="InterPro" id="IPR006935">
    <property type="entry name" value="Helicase/UvrB_N"/>
</dbReference>
<dbReference type="GO" id="GO:0006269">
    <property type="term" value="P:DNA replication, synthesis of primer"/>
    <property type="evidence" value="ECO:0007669"/>
    <property type="project" value="UniProtKB-KW"/>
</dbReference>
<feature type="domain" description="Helicase C-terminal" evidence="14">
    <location>
        <begin position="540"/>
        <end position="694"/>
    </location>
</feature>
<comment type="catalytic activity">
    <reaction evidence="12">
        <text>Couples ATP hydrolysis with the unwinding of duplex DNA by translocating in the 3'-5' direction.</text>
        <dbReference type="EC" id="5.6.2.4"/>
    </reaction>
</comment>
<dbReference type="Gene3D" id="3.40.50.300">
    <property type="entry name" value="P-loop containing nucleotide triphosphate hydrolases"/>
    <property type="match status" value="2"/>
</dbReference>
<keyword evidence="6 12" id="KW-0347">Helicase</keyword>
<feature type="domain" description="Helicase ATP-binding" evidence="13">
    <location>
        <begin position="277"/>
        <end position="443"/>
    </location>
</feature>
<dbReference type="Proteomes" id="UP000051311">
    <property type="component" value="Unassembled WGS sequence"/>
</dbReference>
<reference evidence="15 16" key="1">
    <citation type="journal article" date="2015" name="Genome Announc.">
        <title>Expanding the biotechnology potential of lactobacilli through comparative genomics of 213 strains and associated genera.</title>
        <authorList>
            <person name="Sun Z."/>
            <person name="Harris H.M."/>
            <person name="McCann A."/>
            <person name="Guo C."/>
            <person name="Argimon S."/>
            <person name="Zhang W."/>
            <person name="Yang X."/>
            <person name="Jeffery I.B."/>
            <person name="Cooney J.C."/>
            <person name="Kagawa T.F."/>
            <person name="Liu W."/>
            <person name="Song Y."/>
            <person name="Salvetti E."/>
            <person name="Wrobel A."/>
            <person name="Rasinkangas P."/>
            <person name="Parkhill J."/>
            <person name="Rea M.C."/>
            <person name="O'Sullivan O."/>
            <person name="Ritari J."/>
            <person name="Douillard F.P."/>
            <person name="Paul Ross R."/>
            <person name="Yang R."/>
            <person name="Briner A.E."/>
            <person name="Felis G.E."/>
            <person name="de Vos W.M."/>
            <person name="Barrangou R."/>
            <person name="Klaenhammer T.R."/>
            <person name="Caufield P.W."/>
            <person name="Cui Y."/>
            <person name="Zhang H."/>
            <person name="O'Toole P.W."/>
        </authorList>
    </citation>
    <scope>NUCLEOTIDE SEQUENCE [LARGE SCALE GENOMIC DNA]</scope>
    <source>
        <strain evidence="15 16">DSM 10532</strain>
    </source>
</reference>
<dbReference type="GO" id="GO:0005524">
    <property type="term" value="F:ATP binding"/>
    <property type="evidence" value="ECO:0007669"/>
    <property type="project" value="UniProtKB-UniRule"/>
</dbReference>
<dbReference type="PROSITE" id="PS51194">
    <property type="entry name" value="HELICASE_CTER"/>
    <property type="match status" value="1"/>
</dbReference>
<evidence type="ECO:0000259" key="14">
    <source>
        <dbReference type="PROSITE" id="PS51194"/>
    </source>
</evidence>
<sequence length="799" mass="90882">MIAQVIVDVATKQTDRIFEYHIPAELEKDVKIGSRVIVPFGRRKVQGFVVGIEAKSQFTGKLKDLLVTVDEMPPLTPELIKLSENLAQNIFSYRITILQAMLPWVMRAGYRKLLVPANKKAKKMPFFQGDPIDLAKMTDLKQIKKVHQLLKNDDAKIEYVVENRAKEKKENQYELALDSAEYTKIYNTLRQNAVKQKQLMMDIIENKDDYPKSQSDLIKELGLSAANLNSAVKKGWLKRKAVEVYRNPLAGFEDEKKPVLVTLNDEQQAALDQINSAIDQRNAETFLLEGITGSGKTEVYLHAIGQALAQGRNALMLVPEISLTPQMVKQVKARFGDKVAVLHSALSEGEKYDEWRRIRRGEIQVVVGARSAVFVPLDNIGLIIIDEEHESSYKQETNPRYNAKNVALWRSKYHHCPLVLGSATPSLGSRARAQKDVYHLLRLTKRANHKKLPKVNLIDLKHVQFAGGQFDLSVELVDAIKKRLEKKEQVILMLNRRGFANFMLCRECGFVLKCPNCDVSLNLHKDTNSMQCHYCGHTEPIPTRCPNCQSSKIRFLGTGTQKVQEELEELLPGARILRMDVDTTRRKGSYKRILDSFGNHEADILLGTQMIAKGLDFPNVTLVGVISADTGLWLSDYNASEKTFELLTQVAGRAGRADKEGEVLIQTYNPEHYAIQLAQTQDYERFYGYEMHMRHAGNYPPYFYTVLISVAAKKEQNAAREAFKIKRYLLQHLNNQAIILGPSPSAISRVKNQYYYQILVKYKKEPNLNKLLHHVQDSAQEAKKYGLSIFIDNEPERVM</sequence>
<dbReference type="EMBL" id="AZEL01000018">
    <property type="protein sequence ID" value="KRL23878.1"/>
    <property type="molecule type" value="Genomic_DNA"/>
</dbReference>
<dbReference type="SMART" id="SM00487">
    <property type="entry name" value="DEXDc"/>
    <property type="match status" value="1"/>
</dbReference>
<keyword evidence="1 12" id="KW-0639">Primosome</keyword>
<keyword evidence="5 12" id="KW-0378">Hydrolase</keyword>
<dbReference type="Pfam" id="PF04851">
    <property type="entry name" value="ResIII"/>
    <property type="match status" value="1"/>
</dbReference>
<dbReference type="GO" id="GO:0043138">
    <property type="term" value="F:3'-5' DNA helicase activity"/>
    <property type="evidence" value="ECO:0007669"/>
    <property type="project" value="UniProtKB-EC"/>
</dbReference>
<organism evidence="15 16">
    <name type="scientific">Lactobacillus gallinarum DSM 10532 = JCM 2011</name>
    <dbReference type="NCBI Taxonomy" id="1423748"/>
    <lineage>
        <taxon>Bacteria</taxon>
        <taxon>Bacillati</taxon>
        <taxon>Bacillota</taxon>
        <taxon>Bacilli</taxon>
        <taxon>Lactobacillales</taxon>
        <taxon>Lactobacillaceae</taxon>
        <taxon>Lactobacillus</taxon>
    </lineage>
</organism>
<evidence type="ECO:0000256" key="10">
    <source>
        <dbReference type="ARBA" id="ARBA00023235"/>
    </source>
</evidence>
<dbReference type="Gene3D" id="3.40.1440.60">
    <property type="entry name" value="PriA, 3(prime) DNA-binding domain"/>
    <property type="match status" value="1"/>
</dbReference>
<dbReference type="GO" id="GO:0006270">
    <property type="term" value="P:DNA replication initiation"/>
    <property type="evidence" value="ECO:0007669"/>
    <property type="project" value="TreeGrafter"/>
</dbReference>
<keyword evidence="4 12" id="KW-0547">Nucleotide-binding</keyword>
<dbReference type="PATRIC" id="fig|1423748.3.peg.788"/>
<proteinExistence type="inferred from homology"/>
<dbReference type="NCBIfam" id="NF004066">
    <property type="entry name" value="PRK05580.1-3"/>
    <property type="match status" value="1"/>
</dbReference>
<gene>
    <name evidence="12" type="primary">priA</name>
    <name evidence="15" type="ORF">FC37_GL000749</name>
</gene>
<evidence type="ECO:0000256" key="2">
    <source>
        <dbReference type="ARBA" id="ARBA00022705"/>
    </source>
</evidence>
<dbReference type="SMART" id="SM00490">
    <property type="entry name" value="HELICc"/>
    <property type="match status" value="1"/>
</dbReference>
<dbReference type="InterPro" id="IPR001650">
    <property type="entry name" value="Helicase_C-like"/>
</dbReference>
<dbReference type="CDD" id="cd18804">
    <property type="entry name" value="SF2_C_priA"/>
    <property type="match status" value="1"/>
</dbReference>
<evidence type="ECO:0000313" key="16">
    <source>
        <dbReference type="Proteomes" id="UP000051311"/>
    </source>
</evidence>
<dbReference type="GO" id="GO:0006310">
    <property type="term" value="P:DNA recombination"/>
    <property type="evidence" value="ECO:0007669"/>
    <property type="project" value="InterPro"/>
</dbReference>
<dbReference type="Pfam" id="PF00271">
    <property type="entry name" value="Helicase_C"/>
    <property type="match status" value="1"/>
</dbReference>
<dbReference type="FunFam" id="3.40.1440.60:FF:000001">
    <property type="entry name" value="Primosomal protein N"/>
    <property type="match status" value="1"/>
</dbReference>
<dbReference type="STRING" id="1423748.FC37_GL000749"/>
<dbReference type="Pfam" id="PF18074">
    <property type="entry name" value="PriA_C"/>
    <property type="match status" value="1"/>
</dbReference>
<dbReference type="PROSITE" id="PS51192">
    <property type="entry name" value="HELICASE_ATP_BIND_1"/>
    <property type="match status" value="1"/>
</dbReference>
<dbReference type="GO" id="GO:0006302">
    <property type="term" value="P:double-strand break repair"/>
    <property type="evidence" value="ECO:0007669"/>
    <property type="project" value="InterPro"/>
</dbReference>
<dbReference type="InterPro" id="IPR041222">
    <property type="entry name" value="PriA_3primeBD"/>
</dbReference>
<comment type="caution">
    <text evidence="15">The sequence shown here is derived from an EMBL/GenBank/DDBJ whole genome shotgun (WGS) entry which is preliminary data.</text>
</comment>
<dbReference type="CDD" id="cd17929">
    <property type="entry name" value="DEXHc_priA"/>
    <property type="match status" value="1"/>
</dbReference>
<dbReference type="NCBIfam" id="TIGR00595">
    <property type="entry name" value="priA"/>
    <property type="match status" value="1"/>
</dbReference>
<keyword evidence="3 12" id="KW-0479">Metal-binding</keyword>
<dbReference type="GO" id="GO:1990077">
    <property type="term" value="C:primosome complex"/>
    <property type="evidence" value="ECO:0007669"/>
    <property type="project" value="UniProtKB-UniRule"/>
</dbReference>
<accession>A0A0R1NV35</accession>
<dbReference type="InterPro" id="IPR005259">
    <property type="entry name" value="PriA"/>
</dbReference>
<dbReference type="GO" id="GO:0016887">
    <property type="term" value="F:ATP hydrolysis activity"/>
    <property type="evidence" value="ECO:0007669"/>
    <property type="project" value="RHEA"/>
</dbReference>
<feature type="binding site" evidence="12">
    <location>
        <position position="514"/>
    </location>
    <ligand>
        <name>Zn(2+)</name>
        <dbReference type="ChEBI" id="CHEBI:29105"/>
        <label>2</label>
    </ligand>
</feature>
<evidence type="ECO:0000256" key="9">
    <source>
        <dbReference type="ARBA" id="ARBA00023125"/>
    </source>
</evidence>
<dbReference type="InterPro" id="IPR014001">
    <property type="entry name" value="Helicase_ATP-bd"/>
</dbReference>
<dbReference type="PANTHER" id="PTHR30580:SF0">
    <property type="entry name" value="PRIMOSOMAL PROTEIN N"/>
    <property type="match status" value="1"/>
</dbReference>
<evidence type="ECO:0000256" key="6">
    <source>
        <dbReference type="ARBA" id="ARBA00022806"/>
    </source>
</evidence>
<comment type="cofactor">
    <cofactor evidence="12">
        <name>Zn(2+)</name>
        <dbReference type="ChEBI" id="CHEBI:29105"/>
    </cofactor>
    <text evidence="12">Binds 2 zinc ions per subunit.</text>
</comment>
<comment type="catalytic activity">
    <reaction evidence="11 12">
        <text>ATP + H2O = ADP + phosphate + H(+)</text>
        <dbReference type="Rhea" id="RHEA:13065"/>
        <dbReference type="ChEBI" id="CHEBI:15377"/>
        <dbReference type="ChEBI" id="CHEBI:15378"/>
        <dbReference type="ChEBI" id="CHEBI:30616"/>
        <dbReference type="ChEBI" id="CHEBI:43474"/>
        <dbReference type="ChEBI" id="CHEBI:456216"/>
        <dbReference type="EC" id="5.6.2.4"/>
    </reaction>
</comment>
<feature type="binding site" evidence="12">
    <location>
        <position position="532"/>
    </location>
    <ligand>
        <name>Zn(2+)</name>
        <dbReference type="ChEBI" id="CHEBI:29105"/>
        <label>2</label>
    </ligand>
</feature>
<dbReference type="PANTHER" id="PTHR30580">
    <property type="entry name" value="PRIMOSOMAL PROTEIN N"/>
    <property type="match status" value="1"/>
</dbReference>
<dbReference type="Pfam" id="PF17764">
    <property type="entry name" value="PriA_3primeBD"/>
    <property type="match status" value="1"/>
</dbReference>
<dbReference type="GO" id="GO:0003677">
    <property type="term" value="F:DNA binding"/>
    <property type="evidence" value="ECO:0007669"/>
    <property type="project" value="UniProtKB-UniRule"/>
</dbReference>
<keyword evidence="2 12" id="KW-0235">DNA replication</keyword>
<evidence type="ECO:0000256" key="4">
    <source>
        <dbReference type="ARBA" id="ARBA00022741"/>
    </source>
</evidence>
<feature type="binding site" evidence="12">
    <location>
        <position position="517"/>
    </location>
    <ligand>
        <name>Zn(2+)</name>
        <dbReference type="ChEBI" id="CHEBI:29105"/>
        <label>2</label>
    </ligand>
</feature>
<dbReference type="AlphaFoldDB" id="A0A0R1NV35"/>
<dbReference type="EC" id="5.6.2.4" evidence="12"/>
<feature type="binding site" evidence="12">
    <location>
        <position position="545"/>
    </location>
    <ligand>
        <name>Zn(2+)</name>
        <dbReference type="ChEBI" id="CHEBI:29105"/>
        <label>1</label>
    </ligand>
</feature>
<keyword evidence="7 12" id="KW-0862">Zinc</keyword>
<dbReference type="InterPro" id="IPR042115">
    <property type="entry name" value="PriA_3primeBD_sf"/>
</dbReference>
<evidence type="ECO:0000256" key="8">
    <source>
        <dbReference type="ARBA" id="ARBA00022840"/>
    </source>
</evidence>
<feature type="binding site" evidence="12">
    <location>
        <position position="535"/>
    </location>
    <ligand>
        <name>Zn(2+)</name>
        <dbReference type="ChEBI" id="CHEBI:29105"/>
        <label>2</label>
    </ligand>
</feature>
<dbReference type="eggNOG" id="COG1198">
    <property type="taxonomic scope" value="Bacteria"/>
</dbReference>
<comment type="subunit">
    <text evidence="12">Component of the replication restart primosome.</text>
</comment>
<dbReference type="Pfam" id="PF18319">
    <property type="entry name" value="Zn_ribbon_PriA"/>
    <property type="match status" value="1"/>
</dbReference>
<comment type="similarity">
    <text evidence="12">Belongs to the helicase family. PriA subfamily.</text>
</comment>
<protein>
    <recommendedName>
        <fullName evidence="12">Replication restart protein PriA</fullName>
    </recommendedName>
    <alternativeName>
        <fullName evidence="12">ATP-dependent DNA helicase PriA</fullName>
        <ecNumber evidence="12">5.6.2.4</ecNumber>
    </alternativeName>
    <alternativeName>
        <fullName evidence="12">DNA 3'-5' helicase PriA</fullName>
    </alternativeName>
</protein>
<evidence type="ECO:0000259" key="13">
    <source>
        <dbReference type="PROSITE" id="PS51192"/>
    </source>
</evidence>